<evidence type="ECO:0000259" key="1">
    <source>
        <dbReference type="Pfam" id="PF06985"/>
    </source>
</evidence>
<proteinExistence type="predicted"/>
<dbReference type="Proteomes" id="UP001172155">
    <property type="component" value="Unassembled WGS sequence"/>
</dbReference>
<dbReference type="InterPro" id="IPR052895">
    <property type="entry name" value="HetReg/Transcr_Mod"/>
</dbReference>
<evidence type="ECO:0000313" key="2">
    <source>
        <dbReference type="EMBL" id="KAK0738840.1"/>
    </source>
</evidence>
<sequence length="815" mass="92163">MPLQLLAISPPSIDPQRKVHSLQYQPLPTRTSIRLLRIHPLERIDYDSDLSRPFRFSVITKDLDDCPEFDALSYTWGNPHGPGSQQKDSPSLEAWSTPAFDVFNDDQPVSVTTNLYTALLALRVWSTPNKETGPVLGSVGGMQIRKEDYKSLQESVQFSSYIWIDQICINQADIPERNSQVQLMGRIYRQARSVHAWLGSYDDSVQALLEVQECLLDVDFSKGPSYQAVRILEPDSYKANRIPYISQQQWFRLYAFLNRSWFRRSWIVQEIGFAKRINFVCGLVTFNYLAMSAFHRFLDSSGWYIQLLTASHIVSSKSSFSESTPPSPSADLTKVSPTKYPDINFFAKLSRLRFHLGLEDGVLRVPHQVSQQIANRTPLPLSTLIRYFRPTQASDAKDKIYALIGLSKEFLQDTKIELIPDYHKSVRDVYIQTVRFLISSTQNLDCFSLKESEMRTRLATLPSWVPDFSTEQGHNPLFCAPLLHPWTASAKLGSIRVRYLPGEAIEVQGVRVGSILRTHDIRSDFLGPIKGGRCEIRDVLRSGLIELLQLLPEVSHITIPPTNQSHSNSLTAFSPAGSVVETSLASQSRLEVLCRTLLHDHFDEIHPAPAHCIDDILADMKYIVLAQLGNSLCYLNYYQNRAETGHVDWESLKDAIGRIYTIWKKLTGLCPYDMDRIVYPPGYEVTIQRLGDAWNHKPRVGMDQVDMFCRLMERRRLGHHNNVTSRRLAVRSRSLGASMGRALFATCTGYLGSGLESVRVGDEVWILAGASVPCVLRPTTGGKRYRLVGDAYVHGLMDGNNSMVTSEKMESVVIV</sequence>
<gene>
    <name evidence="2" type="ORF">B0T18DRAFT_422966</name>
</gene>
<keyword evidence="3" id="KW-1185">Reference proteome</keyword>
<dbReference type="EMBL" id="JAUKUD010000007">
    <property type="protein sequence ID" value="KAK0738840.1"/>
    <property type="molecule type" value="Genomic_DNA"/>
</dbReference>
<dbReference type="AlphaFoldDB" id="A0AA40BRD7"/>
<accession>A0AA40BRD7</accession>
<dbReference type="Pfam" id="PF06985">
    <property type="entry name" value="HET"/>
    <property type="match status" value="1"/>
</dbReference>
<evidence type="ECO:0000313" key="3">
    <source>
        <dbReference type="Proteomes" id="UP001172155"/>
    </source>
</evidence>
<dbReference type="InterPro" id="IPR010730">
    <property type="entry name" value="HET"/>
</dbReference>
<protein>
    <submittedName>
        <fullName evidence="2">Heterokaryon incompatibility protein-domain-containing protein</fullName>
    </submittedName>
</protein>
<comment type="caution">
    <text evidence="2">The sequence shown here is derived from an EMBL/GenBank/DDBJ whole genome shotgun (WGS) entry which is preliminary data.</text>
</comment>
<dbReference type="PANTHER" id="PTHR24148">
    <property type="entry name" value="ANKYRIN REPEAT DOMAIN-CONTAINING PROTEIN 39 HOMOLOG-RELATED"/>
    <property type="match status" value="1"/>
</dbReference>
<feature type="domain" description="Heterokaryon incompatibility" evidence="1">
    <location>
        <begin position="159"/>
        <end position="270"/>
    </location>
</feature>
<dbReference type="PANTHER" id="PTHR24148:SF73">
    <property type="entry name" value="HET DOMAIN PROTEIN (AFU_ORTHOLOGUE AFUA_8G01020)"/>
    <property type="match status" value="1"/>
</dbReference>
<reference evidence="2" key="1">
    <citation type="submission" date="2023-06" db="EMBL/GenBank/DDBJ databases">
        <title>Genome-scale phylogeny and comparative genomics of the fungal order Sordariales.</title>
        <authorList>
            <consortium name="Lawrence Berkeley National Laboratory"/>
            <person name="Hensen N."/>
            <person name="Bonometti L."/>
            <person name="Westerberg I."/>
            <person name="Brannstrom I.O."/>
            <person name="Guillou S."/>
            <person name="Cros-Aarteil S."/>
            <person name="Calhoun S."/>
            <person name="Haridas S."/>
            <person name="Kuo A."/>
            <person name="Mondo S."/>
            <person name="Pangilinan J."/>
            <person name="Riley R."/>
            <person name="LaButti K."/>
            <person name="Andreopoulos B."/>
            <person name="Lipzen A."/>
            <person name="Chen C."/>
            <person name="Yanf M."/>
            <person name="Daum C."/>
            <person name="Ng V."/>
            <person name="Clum A."/>
            <person name="Steindorff A."/>
            <person name="Ohm R."/>
            <person name="Martin F."/>
            <person name="Silar P."/>
            <person name="Natvig D."/>
            <person name="Lalanne C."/>
            <person name="Gautier V."/>
            <person name="Ament-velasquez S.L."/>
            <person name="Kruys A."/>
            <person name="Hutchinson M.I."/>
            <person name="Powell A.J."/>
            <person name="Barry K."/>
            <person name="Miller A.N."/>
            <person name="Grigoriev I.V."/>
            <person name="Debuchy R."/>
            <person name="Gladieux P."/>
            <person name="Thoren M.H."/>
            <person name="Johannesson H."/>
        </authorList>
    </citation>
    <scope>NUCLEOTIDE SEQUENCE</scope>
    <source>
        <strain evidence="2">SMH3187-1</strain>
    </source>
</reference>
<organism evidence="2 3">
    <name type="scientific">Schizothecium vesticola</name>
    <dbReference type="NCBI Taxonomy" id="314040"/>
    <lineage>
        <taxon>Eukaryota</taxon>
        <taxon>Fungi</taxon>
        <taxon>Dikarya</taxon>
        <taxon>Ascomycota</taxon>
        <taxon>Pezizomycotina</taxon>
        <taxon>Sordariomycetes</taxon>
        <taxon>Sordariomycetidae</taxon>
        <taxon>Sordariales</taxon>
        <taxon>Schizotheciaceae</taxon>
        <taxon>Schizothecium</taxon>
    </lineage>
</organism>
<name>A0AA40BRD7_9PEZI</name>
<dbReference type="Pfam" id="PF26639">
    <property type="entry name" value="Het-6_barrel"/>
    <property type="match status" value="1"/>
</dbReference>